<keyword evidence="3" id="KW-1185">Reference proteome</keyword>
<organism evidence="2 3">
    <name type="scientific">Lineolata rhizophorae</name>
    <dbReference type="NCBI Taxonomy" id="578093"/>
    <lineage>
        <taxon>Eukaryota</taxon>
        <taxon>Fungi</taxon>
        <taxon>Dikarya</taxon>
        <taxon>Ascomycota</taxon>
        <taxon>Pezizomycotina</taxon>
        <taxon>Dothideomycetes</taxon>
        <taxon>Dothideomycetes incertae sedis</taxon>
        <taxon>Lineolatales</taxon>
        <taxon>Lineolataceae</taxon>
        <taxon>Lineolata</taxon>
    </lineage>
</organism>
<name>A0A6A6NLR9_9PEZI</name>
<dbReference type="AlphaFoldDB" id="A0A6A6NLR9"/>
<evidence type="ECO:0000313" key="3">
    <source>
        <dbReference type="Proteomes" id="UP000799766"/>
    </source>
</evidence>
<accession>A0A6A6NLR9</accession>
<protein>
    <submittedName>
        <fullName evidence="2">Uncharacterized protein</fullName>
    </submittedName>
</protein>
<dbReference type="EMBL" id="MU001705">
    <property type="protein sequence ID" value="KAF2452682.1"/>
    <property type="molecule type" value="Genomic_DNA"/>
</dbReference>
<reference evidence="2" key="1">
    <citation type="journal article" date="2020" name="Stud. Mycol.">
        <title>101 Dothideomycetes genomes: a test case for predicting lifestyles and emergence of pathogens.</title>
        <authorList>
            <person name="Haridas S."/>
            <person name="Albert R."/>
            <person name="Binder M."/>
            <person name="Bloem J."/>
            <person name="Labutti K."/>
            <person name="Salamov A."/>
            <person name="Andreopoulos B."/>
            <person name="Baker S."/>
            <person name="Barry K."/>
            <person name="Bills G."/>
            <person name="Bluhm B."/>
            <person name="Cannon C."/>
            <person name="Castanera R."/>
            <person name="Culley D."/>
            <person name="Daum C."/>
            <person name="Ezra D."/>
            <person name="Gonzalez J."/>
            <person name="Henrissat B."/>
            <person name="Kuo A."/>
            <person name="Liang C."/>
            <person name="Lipzen A."/>
            <person name="Lutzoni F."/>
            <person name="Magnuson J."/>
            <person name="Mondo S."/>
            <person name="Nolan M."/>
            <person name="Ohm R."/>
            <person name="Pangilinan J."/>
            <person name="Park H.-J."/>
            <person name="Ramirez L."/>
            <person name="Alfaro M."/>
            <person name="Sun H."/>
            <person name="Tritt A."/>
            <person name="Yoshinaga Y."/>
            <person name="Zwiers L.-H."/>
            <person name="Turgeon B."/>
            <person name="Goodwin S."/>
            <person name="Spatafora J."/>
            <person name="Crous P."/>
            <person name="Grigoriev I."/>
        </authorList>
    </citation>
    <scope>NUCLEOTIDE SEQUENCE</scope>
    <source>
        <strain evidence="2">ATCC 16933</strain>
    </source>
</reference>
<proteinExistence type="predicted"/>
<gene>
    <name evidence="2" type="ORF">BDY21DRAFT_405059</name>
</gene>
<sequence>MVSRQADWMRPVTVHGGAQISRGSGLKTDGAAGVWLRRRQQLSRPALASGGCTFGRVRRGRGNKKPQRANGAPDSWTVRAWTRQEPIAGRRRPRLLVLCVVGLRTAEDDLTGSPTRAWAREGGLLSLLVASRLFSPQHSRIARAGVHWLAQRH</sequence>
<feature type="compositionally biased region" description="Basic residues" evidence="1">
    <location>
        <begin position="56"/>
        <end position="67"/>
    </location>
</feature>
<feature type="region of interest" description="Disordered" evidence="1">
    <location>
        <begin position="56"/>
        <end position="75"/>
    </location>
</feature>
<feature type="non-terminal residue" evidence="2">
    <location>
        <position position="153"/>
    </location>
</feature>
<evidence type="ECO:0000256" key="1">
    <source>
        <dbReference type="SAM" id="MobiDB-lite"/>
    </source>
</evidence>
<dbReference type="Proteomes" id="UP000799766">
    <property type="component" value="Unassembled WGS sequence"/>
</dbReference>
<evidence type="ECO:0000313" key="2">
    <source>
        <dbReference type="EMBL" id="KAF2452682.1"/>
    </source>
</evidence>